<evidence type="ECO:0000313" key="1">
    <source>
        <dbReference type="EMBL" id="CAI9924461.1"/>
    </source>
</evidence>
<dbReference type="Proteomes" id="UP001642409">
    <property type="component" value="Unassembled WGS sequence"/>
</dbReference>
<keyword evidence="7" id="KW-1185">Reference proteome</keyword>
<protein>
    <submittedName>
        <fullName evidence="4">Hypothetical_protein</fullName>
    </submittedName>
</protein>
<dbReference type="EMBL" id="CAXDID020000808">
    <property type="protein sequence ID" value="CAL6114617.1"/>
    <property type="molecule type" value="Genomic_DNA"/>
</dbReference>
<evidence type="ECO:0000313" key="6">
    <source>
        <dbReference type="EMBL" id="CAL6114617.1"/>
    </source>
</evidence>
<reference evidence="2" key="1">
    <citation type="submission" date="2023-06" db="EMBL/GenBank/DDBJ databases">
        <authorList>
            <person name="Kurt Z."/>
        </authorList>
    </citation>
    <scope>NUCLEOTIDE SEQUENCE</scope>
</reference>
<name>A0AA86R9Z5_9EUKA</name>
<dbReference type="EMBL" id="CAXDID020000595">
    <property type="protein sequence ID" value="CAL6105333.1"/>
    <property type="molecule type" value="Genomic_DNA"/>
</dbReference>
<evidence type="ECO:0000313" key="4">
    <source>
        <dbReference type="EMBL" id="CAL6105333.1"/>
    </source>
</evidence>
<dbReference type="AlphaFoldDB" id="A0AA86R9Z5"/>
<organism evidence="2">
    <name type="scientific">Hexamita inflata</name>
    <dbReference type="NCBI Taxonomy" id="28002"/>
    <lineage>
        <taxon>Eukaryota</taxon>
        <taxon>Metamonada</taxon>
        <taxon>Diplomonadida</taxon>
        <taxon>Hexamitidae</taxon>
        <taxon>Hexamitinae</taxon>
        <taxon>Hexamita</taxon>
    </lineage>
</organism>
<dbReference type="EMBL" id="CATOUU010001053">
    <property type="protein sequence ID" value="CAI9969065.1"/>
    <property type="molecule type" value="Genomic_DNA"/>
</dbReference>
<dbReference type="EMBL" id="CAXDID020000595">
    <property type="protein sequence ID" value="CAL6105339.1"/>
    <property type="molecule type" value="Genomic_DNA"/>
</dbReference>
<dbReference type="EMBL" id="CATOUU010001053">
    <property type="protein sequence ID" value="CAI9969062.1"/>
    <property type="molecule type" value="Genomic_DNA"/>
</dbReference>
<evidence type="ECO:0000313" key="2">
    <source>
        <dbReference type="EMBL" id="CAI9969062.1"/>
    </source>
</evidence>
<proteinExistence type="predicted"/>
<evidence type="ECO:0000313" key="7">
    <source>
        <dbReference type="Proteomes" id="UP001642409"/>
    </source>
</evidence>
<sequence length="185" mass="21661">MFNIITYRLIEQTLFINNFVQRQKLNLRFKTPRLILMCLWRVKSSAIVIAMLQQILRADLMFQYRILKNFTPIFLELNIQLNNHKLTFSIRIRINTKEARSSTQVHHLVASNQFHPIQQTQCFAHRQTADNSSLEKFWIAIEHTNINAHCATTFLGACCHIVSSTLKNTEILPFMGYCVQICCNM</sequence>
<evidence type="ECO:0000313" key="3">
    <source>
        <dbReference type="EMBL" id="CAI9969065.1"/>
    </source>
</evidence>
<evidence type="ECO:0000313" key="5">
    <source>
        <dbReference type="EMBL" id="CAL6105339.1"/>
    </source>
</evidence>
<accession>A0AA86R9Z5</accession>
<gene>
    <name evidence="1" type="ORF">HINF_LOCUS12106</name>
    <name evidence="2" type="ORF">HINF_LOCUS56707</name>
    <name evidence="3" type="ORF">HINF_LOCUS56710</name>
    <name evidence="4" type="ORF">HINF_LOCUS73212</name>
    <name evidence="5" type="ORF">HINF_LOCUS73215</name>
    <name evidence="6" type="ORF">HINF_LOCUS78120</name>
</gene>
<dbReference type="EMBL" id="CATOUU010000313">
    <property type="protein sequence ID" value="CAI9924461.1"/>
    <property type="molecule type" value="Genomic_DNA"/>
</dbReference>
<reference evidence="4 7" key="2">
    <citation type="submission" date="2024-07" db="EMBL/GenBank/DDBJ databases">
        <authorList>
            <person name="Akdeniz Z."/>
        </authorList>
    </citation>
    <scope>NUCLEOTIDE SEQUENCE [LARGE SCALE GENOMIC DNA]</scope>
</reference>
<comment type="caution">
    <text evidence="2">The sequence shown here is derived from an EMBL/GenBank/DDBJ whole genome shotgun (WGS) entry which is preliminary data.</text>
</comment>